<dbReference type="InterPro" id="IPR001128">
    <property type="entry name" value="Cyt_P450"/>
</dbReference>
<keyword evidence="9" id="KW-1185">Reference proteome</keyword>
<comment type="caution">
    <text evidence="8">The sequence shown here is derived from an EMBL/GenBank/DDBJ whole genome shotgun (WGS) entry which is preliminary data.</text>
</comment>
<evidence type="ECO:0000256" key="5">
    <source>
        <dbReference type="ARBA" id="ARBA00023004"/>
    </source>
</evidence>
<evidence type="ECO:0000313" key="8">
    <source>
        <dbReference type="EMBL" id="KAK7726613.1"/>
    </source>
</evidence>
<evidence type="ECO:0000313" key="9">
    <source>
        <dbReference type="Proteomes" id="UP001430848"/>
    </source>
</evidence>
<dbReference type="PRINTS" id="PR00385">
    <property type="entry name" value="P450"/>
</dbReference>
<dbReference type="Pfam" id="PF00067">
    <property type="entry name" value="p450"/>
    <property type="match status" value="2"/>
</dbReference>
<dbReference type="InterPro" id="IPR017972">
    <property type="entry name" value="Cyt_P450_CS"/>
</dbReference>
<comment type="cofactor">
    <cofactor evidence="1">
        <name>heme</name>
        <dbReference type="ChEBI" id="CHEBI:30413"/>
    </cofactor>
</comment>
<evidence type="ECO:0008006" key="10">
    <source>
        <dbReference type="Google" id="ProtNLM"/>
    </source>
</evidence>
<accession>A0ABR1P528</accession>
<dbReference type="PROSITE" id="PS00086">
    <property type="entry name" value="CYTOCHROME_P450"/>
    <property type="match status" value="1"/>
</dbReference>
<proteinExistence type="inferred from homology"/>
<comment type="similarity">
    <text evidence="2 7">Belongs to the cytochrome P450 family.</text>
</comment>
<keyword evidence="6 7" id="KW-0503">Monooxygenase</keyword>
<name>A0ABR1P528_DIAER</name>
<evidence type="ECO:0000256" key="6">
    <source>
        <dbReference type="ARBA" id="ARBA00023033"/>
    </source>
</evidence>
<evidence type="ECO:0000256" key="3">
    <source>
        <dbReference type="ARBA" id="ARBA00022723"/>
    </source>
</evidence>
<dbReference type="InterPro" id="IPR036396">
    <property type="entry name" value="Cyt_P450_sf"/>
</dbReference>
<evidence type="ECO:0000256" key="4">
    <source>
        <dbReference type="ARBA" id="ARBA00023002"/>
    </source>
</evidence>
<dbReference type="EMBL" id="JAKNSF020000042">
    <property type="protein sequence ID" value="KAK7726613.1"/>
    <property type="molecule type" value="Genomic_DNA"/>
</dbReference>
<gene>
    <name evidence="8" type="ORF">SLS63_007582</name>
</gene>
<dbReference type="SUPFAM" id="SSF48264">
    <property type="entry name" value="Cytochrome P450"/>
    <property type="match status" value="1"/>
</dbReference>
<dbReference type="Gene3D" id="1.10.630.10">
    <property type="entry name" value="Cytochrome P450"/>
    <property type="match status" value="2"/>
</dbReference>
<keyword evidence="5 7" id="KW-0408">Iron</keyword>
<evidence type="ECO:0000256" key="1">
    <source>
        <dbReference type="ARBA" id="ARBA00001971"/>
    </source>
</evidence>
<evidence type="ECO:0000256" key="7">
    <source>
        <dbReference type="RuleBase" id="RU000461"/>
    </source>
</evidence>
<dbReference type="Proteomes" id="UP001430848">
    <property type="component" value="Unassembled WGS sequence"/>
</dbReference>
<sequence length="444" mass="50192">MNTKLLFREAVSKGNLRHYPHIFPFLGVDLVWQQYVDFYSGRFSEGIRRRHFLYGSTFSANILGNNHVYTIEPQNIHTIIATRESRNFEKSEWASEAAKHIGNGILVNEGEAWNFSKMTLSPLFAASNSVDEPTLMEPHVRRLIAHMMTLGECEGVFEFHRLADMLMLDVVTEFLFGESTGCLETPRRPSGDDGVDFLTLVRSFDGPSASFIALGAPARVKLLFSRGRLNEMVVGMKAFFERKLADIMADAEGSSARTSPWSVFRMMRARDIPDEQIQGELQNIFFASWDTTSGLLANTVYALLRHQHVQTRLREEIRSLQGRPPTRQELNSMKYLRLVVKEGDGGTGADTVADEQKIGGSETRRAYFMPFGAGPRACLGRKMAQAEVSYVIVRLLQEFPSLMPAREEAEHKPFREAEAVSFRNADGVWVSVNRDRHREMGQGN</sequence>
<dbReference type="InterPro" id="IPR047146">
    <property type="entry name" value="Cyt_P450_E_CYP52_fungi"/>
</dbReference>
<keyword evidence="7" id="KW-0349">Heme</keyword>
<organism evidence="8 9">
    <name type="scientific">Diaporthe eres</name>
    <name type="common">Phomopsis oblonga</name>
    <dbReference type="NCBI Taxonomy" id="83184"/>
    <lineage>
        <taxon>Eukaryota</taxon>
        <taxon>Fungi</taxon>
        <taxon>Dikarya</taxon>
        <taxon>Ascomycota</taxon>
        <taxon>Pezizomycotina</taxon>
        <taxon>Sordariomycetes</taxon>
        <taxon>Sordariomycetidae</taxon>
        <taxon>Diaporthales</taxon>
        <taxon>Diaporthaceae</taxon>
        <taxon>Diaporthe</taxon>
        <taxon>Diaporthe eres species complex</taxon>
    </lineage>
</organism>
<dbReference type="PANTHER" id="PTHR24287:SF18">
    <property type="entry name" value="CYTOCHROME P450 MONOOXYGENASE APDE-RELATED"/>
    <property type="match status" value="1"/>
</dbReference>
<dbReference type="PRINTS" id="PR00463">
    <property type="entry name" value="EP450I"/>
</dbReference>
<dbReference type="PANTHER" id="PTHR24287">
    <property type="entry name" value="P450, PUTATIVE (EUROFUNG)-RELATED"/>
    <property type="match status" value="1"/>
</dbReference>
<evidence type="ECO:0000256" key="2">
    <source>
        <dbReference type="ARBA" id="ARBA00010617"/>
    </source>
</evidence>
<protein>
    <recommendedName>
        <fullName evidence="10">Cytochrome P450</fullName>
    </recommendedName>
</protein>
<keyword evidence="4 7" id="KW-0560">Oxidoreductase</keyword>
<reference evidence="8 9" key="1">
    <citation type="submission" date="2024-02" db="EMBL/GenBank/DDBJ databases">
        <title>De novo assembly and annotation of 12 fungi associated with fruit tree decline syndrome in Ontario, Canada.</title>
        <authorList>
            <person name="Sulman M."/>
            <person name="Ellouze W."/>
            <person name="Ilyukhin E."/>
        </authorList>
    </citation>
    <scope>NUCLEOTIDE SEQUENCE [LARGE SCALE GENOMIC DNA]</scope>
    <source>
        <strain evidence="8 9">M169</strain>
    </source>
</reference>
<dbReference type="InterPro" id="IPR002401">
    <property type="entry name" value="Cyt_P450_E_grp-I"/>
</dbReference>
<keyword evidence="3 7" id="KW-0479">Metal-binding</keyword>